<dbReference type="PANTHER" id="PTHR43817">
    <property type="entry name" value="GLYCOSYL HYDROLASE"/>
    <property type="match status" value="1"/>
</dbReference>
<sequence length="1152" mass="122869">MTRQPLRQILRAALITASALSAVPAIAQTAPAPVAAPAAVDDLAISFRDPPASARPRVWWHWMNGNITQDGIAKDLAWLKSVGVGGVQNFDVNLMTPKIVDHRLAYMTPEWKAAFRFAASEADRLGLELAIAASPGWSETGGPWVKPEDGLKKLVWSQTRVAAGKRFKGVLPPPPSATGPYLTLEPQAGIDDALADGHHAAKPHHYGDVAVLAVPDFGVADVAPAFSAGDGAAHDWTKLGDADLNSGIALKRGPAEAPSSVVMTYATPQTIRSASVFIAKAVVMFSGASVRPELQSSADGQSWTKVIDLPVAGVPTTVSFAPVTARYFRVVLHPLVGGMSNMMAPAPGAVAPDLFAMMTGGAGAPWDLRHLSLSASPAIDRFETKAGFALTMDYYALGQVADGAKGIDPAKVIDITSQMRPDGSIDWAAPKLPKGGQWRIIRMGHSLLGTTNHPAPAEATGLEVDKFDGDAVRRYMDHYLGMYRDATGPDLMGKRGLRAILTDSIEVGAANWTPKMIAQFKTLRGYDPTPFLPALMGVLVGDRAASDRFLFDWRRTLGDLMASEHYGTVARAAHDNGLIVYGEALEDKRPSLGDDMAMRSHADVPMAAMWTFPQGMPANPSYVADIKGAASVAHIYGQNLVAAESMTSALTYWADSPRTLKHIIDLEFVLGVNRPVFHTSVHQPVDDKVPGLSLMIFGQFFNRHEAWAPLAKAWVDYIARNGLMLQQGRHYADVGYFYGEEAPLTGLYGLKLIADAPKTRAYDFVNTAALADALRNDGAELVAKGGARYKALYLGGSSHQMSLNTLRRIAELAQGGATIIGVAPTGSPSLQGGQTSAEAAEYAALIARLWPNGATTTAVGKGRVIASTQVEAALDQMGVGADFRMSGGAADADVPFLHRELADGHSYFLVNRQQREERFEAHFRVTGKVPELWHAETGTSEPVSYRIENGETIVAMTLNAGESVHVVFRKPATADSLMVKKLAPATIATVDGAWTVAFQPGRGAPASAVLPALKPLNEHAEAGIKYFSGLATYSREVSAPKGYKAGAPLWLDLGRVGEMAQVLVNGVSVGTVWHAPYRVDVSRAMRPGKNRIEVQVANLWVNRLIGDAQPDMQKPGAQKITFTAMPTYKPDAPLVPAGLIGPVTFMGAAAGK</sequence>
<dbReference type="InterPro" id="IPR008979">
    <property type="entry name" value="Galactose-bd-like_sf"/>
</dbReference>
<dbReference type="Pfam" id="PF17132">
    <property type="entry name" value="Glyco_hydro_106"/>
    <property type="match status" value="1"/>
</dbReference>
<dbReference type="SUPFAM" id="SSF49785">
    <property type="entry name" value="Galactose-binding domain-like"/>
    <property type="match status" value="2"/>
</dbReference>
<dbReference type="EMBL" id="JAAAPO010000003">
    <property type="protein sequence ID" value="NBC36503.1"/>
    <property type="molecule type" value="Genomic_DNA"/>
</dbReference>
<accession>A0ABW9XD94</accession>
<evidence type="ECO:0000256" key="2">
    <source>
        <dbReference type="ARBA" id="ARBA00022801"/>
    </source>
</evidence>
<name>A0ABW9XD94_9SPHN</name>
<dbReference type="GO" id="GO:0016787">
    <property type="term" value="F:hydrolase activity"/>
    <property type="evidence" value="ECO:0007669"/>
    <property type="project" value="UniProtKB-KW"/>
</dbReference>
<organism evidence="5 6">
    <name type="scientific">Novosphingobium ovatum</name>
    <dbReference type="NCBI Taxonomy" id="1908523"/>
    <lineage>
        <taxon>Bacteria</taxon>
        <taxon>Pseudomonadati</taxon>
        <taxon>Pseudomonadota</taxon>
        <taxon>Alphaproteobacteria</taxon>
        <taxon>Sphingomonadales</taxon>
        <taxon>Sphingomonadaceae</taxon>
        <taxon>Novosphingobium</taxon>
    </lineage>
</organism>
<evidence type="ECO:0000313" key="5">
    <source>
        <dbReference type="EMBL" id="NBC36503.1"/>
    </source>
</evidence>
<dbReference type="Proteomes" id="UP000753724">
    <property type="component" value="Unassembled WGS sequence"/>
</dbReference>
<feature type="signal peptide" evidence="3">
    <location>
        <begin position="1"/>
        <end position="27"/>
    </location>
</feature>
<gene>
    <name evidence="5" type="ORF">GTZ99_08035</name>
</gene>
<evidence type="ECO:0000313" key="6">
    <source>
        <dbReference type="Proteomes" id="UP000753724"/>
    </source>
</evidence>
<proteinExistence type="predicted"/>
<dbReference type="InterPro" id="IPR054593">
    <property type="entry name" value="Beta-mannosidase-like_N2"/>
</dbReference>
<protein>
    <submittedName>
        <fullName evidence="5">Glycoside hydrolase</fullName>
    </submittedName>
</protein>
<evidence type="ECO:0000259" key="4">
    <source>
        <dbReference type="Pfam" id="PF22666"/>
    </source>
</evidence>
<dbReference type="RefSeq" id="WP_161717800.1">
    <property type="nucleotide sequence ID" value="NZ_JAAAPO010000003.1"/>
</dbReference>
<dbReference type="Pfam" id="PF22666">
    <property type="entry name" value="Glyco_hydro_2_N2"/>
    <property type="match status" value="1"/>
</dbReference>
<keyword evidence="2 5" id="KW-0378">Hydrolase</keyword>
<keyword evidence="6" id="KW-1185">Reference proteome</keyword>
<dbReference type="NCBIfam" id="NF045579">
    <property type="entry name" value="rhamnoside_JR"/>
    <property type="match status" value="1"/>
</dbReference>
<feature type="domain" description="Beta-mannosidase-like galactose-binding" evidence="4">
    <location>
        <begin position="1031"/>
        <end position="1101"/>
    </location>
</feature>
<dbReference type="Gene3D" id="2.60.120.260">
    <property type="entry name" value="Galactose-binding domain-like"/>
    <property type="match status" value="2"/>
</dbReference>
<dbReference type="PANTHER" id="PTHR43817:SF1">
    <property type="entry name" value="HYDROLASE, FAMILY 43, PUTATIVE (AFU_ORTHOLOGUE AFUA_3G01660)-RELATED"/>
    <property type="match status" value="1"/>
</dbReference>
<reference evidence="6" key="1">
    <citation type="submission" date="2020-01" db="EMBL/GenBank/DDBJ databases">
        <title>Sphingomonas sp. strain CSW-10.</title>
        <authorList>
            <person name="Chen W.-M."/>
        </authorList>
    </citation>
    <scope>NUCLEOTIDE SEQUENCE [LARGE SCALE GENOMIC DNA]</scope>
    <source>
        <strain evidence="6">FSY-8</strain>
    </source>
</reference>
<evidence type="ECO:0000256" key="3">
    <source>
        <dbReference type="SAM" id="SignalP"/>
    </source>
</evidence>
<evidence type="ECO:0000256" key="1">
    <source>
        <dbReference type="ARBA" id="ARBA00022729"/>
    </source>
</evidence>
<comment type="caution">
    <text evidence="5">The sequence shown here is derived from an EMBL/GenBank/DDBJ whole genome shotgun (WGS) entry which is preliminary data.</text>
</comment>
<keyword evidence="1 3" id="KW-0732">Signal</keyword>
<feature type="chain" id="PRO_5045184884" evidence="3">
    <location>
        <begin position="28"/>
        <end position="1152"/>
    </location>
</feature>